<keyword evidence="2 6" id="KW-0049">Antioxidant</keyword>
<feature type="domain" description="Thioredoxin" evidence="7">
    <location>
        <begin position="17"/>
        <end position="164"/>
    </location>
</feature>
<evidence type="ECO:0000313" key="9">
    <source>
        <dbReference type="Proteomes" id="UP001523565"/>
    </source>
</evidence>
<dbReference type="GO" id="GO:0004601">
    <property type="term" value="F:peroxidase activity"/>
    <property type="evidence" value="ECO:0007669"/>
    <property type="project" value="UniProtKB-KW"/>
</dbReference>
<keyword evidence="1 6" id="KW-0575">Peroxidase</keyword>
<dbReference type="EC" id="1.11.1.24" evidence="6"/>
<dbReference type="CDD" id="cd03014">
    <property type="entry name" value="PRX_Atyp2cys"/>
    <property type="match status" value="1"/>
</dbReference>
<dbReference type="PANTHER" id="PTHR43110:SF1">
    <property type="entry name" value="THIOL PEROXIDASE"/>
    <property type="match status" value="1"/>
</dbReference>
<gene>
    <name evidence="6 8" type="primary">tpx</name>
    <name evidence="8" type="ORF">NK118_01075</name>
</gene>
<dbReference type="InterPro" id="IPR036249">
    <property type="entry name" value="Thioredoxin-like_sf"/>
</dbReference>
<feature type="disulfide bond" description="Redox-active" evidence="6">
    <location>
        <begin position="58"/>
        <end position="92"/>
    </location>
</feature>
<dbReference type="EMBL" id="JAMZFV010000001">
    <property type="protein sequence ID" value="MCP1108844.1"/>
    <property type="molecule type" value="Genomic_DNA"/>
</dbReference>
<dbReference type="PANTHER" id="PTHR43110">
    <property type="entry name" value="THIOL PEROXIDASE"/>
    <property type="match status" value="1"/>
</dbReference>
<name>A0ABT1EEC1_9FIRM</name>
<comment type="similarity">
    <text evidence="6">Belongs to the peroxiredoxin family. Tpx subfamily.</text>
</comment>
<comment type="caution">
    <text evidence="8">The sequence shown here is derived from an EMBL/GenBank/DDBJ whole genome shotgun (WGS) entry which is preliminary data.</text>
</comment>
<dbReference type="NCBIfam" id="NF001808">
    <property type="entry name" value="PRK00522.1"/>
    <property type="match status" value="1"/>
</dbReference>
<organism evidence="8 9">
    <name type="scientific">Ohessyouella blattaphilus</name>
    <dbReference type="NCBI Taxonomy" id="2949333"/>
    <lineage>
        <taxon>Bacteria</taxon>
        <taxon>Bacillati</taxon>
        <taxon>Bacillota</taxon>
        <taxon>Clostridia</taxon>
        <taxon>Lachnospirales</taxon>
        <taxon>Lachnospiraceae</taxon>
        <taxon>Ohessyouella</taxon>
    </lineage>
</organism>
<comment type="subunit">
    <text evidence="6">Homodimer.</text>
</comment>
<dbReference type="InterPro" id="IPR002065">
    <property type="entry name" value="TPX"/>
</dbReference>
<dbReference type="RefSeq" id="WP_262067749.1">
    <property type="nucleotide sequence ID" value="NZ_JAMXOC010000001.1"/>
</dbReference>
<keyword evidence="9" id="KW-1185">Reference proteome</keyword>
<evidence type="ECO:0000256" key="2">
    <source>
        <dbReference type="ARBA" id="ARBA00022862"/>
    </source>
</evidence>
<dbReference type="PROSITE" id="PS01265">
    <property type="entry name" value="TPX"/>
    <property type="match status" value="1"/>
</dbReference>
<accession>A0ABT1EEC1</accession>
<evidence type="ECO:0000256" key="3">
    <source>
        <dbReference type="ARBA" id="ARBA00023002"/>
    </source>
</evidence>
<proteinExistence type="inferred from homology"/>
<keyword evidence="3 6" id="KW-0560">Oxidoreductase</keyword>
<evidence type="ECO:0000256" key="6">
    <source>
        <dbReference type="HAMAP-Rule" id="MF_00269"/>
    </source>
</evidence>
<evidence type="ECO:0000313" key="8">
    <source>
        <dbReference type="EMBL" id="MCP1108844.1"/>
    </source>
</evidence>
<evidence type="ECO:0000259" key="7">
    <source>
        <dbReference type="PROSITE" id="PS51352"/>
    </source>
</evidence>
<dbReference type="Gene3D" id="3.40.30.10">
    <property type="entry name" value="Glutaredoxin"/>
    <property type="match status" value="1"/>
</dbReference>
<comment type="miscellaneous">
    <text evidence="6">The active site is a conserved redox-active cysteine residue, the peroxidatic cysteine (C(P)), which makes the nucleophilic attack on the peroxide substrate. The peroxide oxidizes the C(P)-SH to cysteine sulfenic acid (C(P)-SOH), which then reacts with another cysteine residue, the resolving cysteine (C(R)), to form a disulfide bridge. The disulfide is subsequently reduced by an appropriate electron donor to complete the catalytic cycle. In this atypical 2-Cys peroxiredoxin, C(R) is present in the same subunit to form an intramolecular disulfide. The disulfide is subsequently reduced by thioredoxin.</text>
</comment>
<evidence type="ECO:0000256" key="1">
    <source>
        <dbReference type="ARBA" id="ARBA00022559"/>
    </source>
</evidence>
<dbReference type="PROSITE" id="PS51352">
    <property type="entry name" value="THIOREDOXIN_2"/>
    <property type="match status" value="1"/>
</dbReference>
<comment type="function">
    <text evidence="6">Thiol-specific peroxidase that catalyzes the reduction of hydrogen peroxide and organic hydroperoxides to water and alcohols, respectively. Plays a role in cell protection against oxidative stress by detoxifying peroxides.</text>
</comment>
<dbReference type="SUPFAM" id="SSF52833">
    <property type="entry name" value="Thioredoxin-like"/>
    <property type="match status" value="1"/>
</dbReference>
<feature type="active site" description="Cysteine sulfenic acid (-SOH) intermediate" evidence="6">
    <location>
        <position position="58"/>
    </location>
</feature>
<keyword evidence="5 6" id="KW-0676">Redox-active center</keyword>
<keyword evidence="4 6" id="KW-1015">Disulfide bond</keyword>
<evidence type="ECO:0000256" key="5">
    <source>
        <dbReference type="ARBA" id="ARBA00023284"/>
    </source>
</evidence>
<protein>
    <recommendedName>
        <fullName evidence="6">Thiol peroxidase</fullName>
        <shortName evidence="6">Tpx</shortName>
        <ecNumber evidence="6">1.11.1.24</ecNumber>
    </recommendedName>
    <alternativeName>
        <fullName evidence="6">Peroxiredoxin tpx</fullName>
        <shortName evidence="6">Prx</shortName>
    </alternativeName>
    <alternativeName>
        <fullName evidence="6">Thioredoxin peroxidase</fullName>
    </alternativeName>
    <alternativeName>
        <fullName evidence="6">Thioredoxin-dependent peroxiredoxin</fullName>
    </alternativeName>
</protein>
<dbReference type="HAMAP" id="MF_00269">
    <property type="entry name" value="Tpx"/>
    <property type="match status" value="1"/>
</dbReference>
<dbReference type="InterPro" id="IPR013740">
    <property type="entry name" value="Redoxin"/>
</dbReference>
<dbReference type="InterPro" id="IPR018219">
    <property type="entry name" value="Tpx_CS"/>
</dbReference>
<dbReference type="InterPro" id="IPR050455">
    <property type="entry name" value="Tpx_Peroxidase_subfamily"/>
</dbReference>
<dbReference type="Pfam" id="PF08534">
    <property type="entry name" value="Redoxin"/>
    <property type="match status" value="1"/>
</dbReference>
<dbReference type="Proteomes" id="UP001523565">
    <property type="component" value="Unassembled WGS sequence"/>
</dbReference>
<reference evidence="8 9" key="1">
    <citation type="journal article" date="2022" name="Genome Biol. Evol.">
        <title>Host diet, physiology and behaviors set the stage for Lachnospiraceae cladogenesis.</title>
        <authorList>
            <person name="Vera-Ponce De Leon A."/>
            <person name="Schneider M."/>
            <person name="Jahnes B.C."/>
            <person name="Sadowski V."/>
            <person name="Camuy-Velez L.A."/>
            <person name="Duan J."/>
            <person name="Sabree Z.L."/>
        </authorList>
    </citation>
    <scope>NUCLEOTIDE SEQUENCE [LARGE SCALE GENOMIC DNA]</scope>
    <source>
        <strain evidence="8 9">PAL227</strain>
    </source>
</reference>
<dbReference type="InterPro" id="IPR013766">
    <property type="entry name" value="Thioredoxin_domain"/>
</dbReference>
<evidence type="ECO:0000256" key="4">
    <source>
        <dbReference type="ARBA" id="ARBA00023157"/>
    </source>
</evidence>
<sequence>MSITFKGSPVTLAGSELKVGDKMPDFVVMKNDMTPMHLSDTKGVRVFLSVPSLDTPVCDLEVRTFNQEVASLGDVSVYVASMDLPFAQTRWCGANGIDNVISVSDFKDRSFGKATGTYVNELGLLARAVFVVDSNNEITYVEYVPEIGEQPSFESVYMAARTAK</sequence>
<comment type="catalytic activity">
    <reaction evidence="6">
        <text>a hydroperoxide + [thioredoxin]-dithiol = an alcohol + [thioredoxin]-disulfide + H2O</text>
        <dbReference type="Rhea" id="RHEA:62620"/>
        <dbReference type="Rhea" id="RHEA-COMP:10698"/>
        <dbReference type="Rhea" id="RHEA-COMP:10700"/>
        <dbReference type="ChEBI" id="CHEBI:15377"/>
        <dbReference type="ChEBI" id="CHEBI:29950"/>
        <dbReference type="ChEBI" id="CHEBI:30879"/>
        <dbReference type="ChEBI" id="CHEBI:35924"/>
        <dbReference type="ChEBI" id="CHEBI:50058"/>
        <dbReference type="EC" id="1.11.1.24"/>
    </reaction>
</comment>